<dbReference type="OrthoDB" id="9787617at2"/>
<dbReference type="GO" id="GO:0009103">
    <property type="term" value="P:lipopolysaccharide biosynthetic process"/>
    <property type="evidence" value="ECO:0007669"/>
    <property type="project" value="TreeGrafter"/>
</dbReference>
<protein>
    <submittedName>
        <fullName evidence="3">Glycosyltransferase</fullName>
    </submittedName>
</protein>
<evidence type="ECO:0000259" key="2">
    <source>
        <dbReference type="Pfam" id="PF00534"/>
    </source>
</evidence>
<gene>
    <name evidence="3" type="ORF">NCTC503_01988</name>
</gene>
<reference evidence="3 4" key="1">
    <citation type="submission" date="2019-05" db="EMBL/GenBank/DDBJ databases">
        <authorList>
            <consortium name="Pathogen Informatics"/>
        </authorList>
    </citation>
    <scope>NUCLEOTIDE SEQUENCE [LARGE SCALE GENOMIC DNA]</scope>
    <source>
        <strain evidence="3 4">NCTC503</strain>
    </source>
</reference>
<dbReference type="EMBL" id="LR590481">
    <property type="protein sequence ID" value="VTQ92677.1"/>
    <property type="molecule type" value="Genomic_DNA"/>
</dbReference>
<evidence type="ECO:0000313" key="4">
    <source>
        <dbReference type="Proteomes" id="UP000308489"/>
    </source>
</evidence>
<dbReference type="PANTHER" id="PTHR46401:SF2">
    <property type="entry name" value="GLYCOSYLTRANSFERASE WBBK-RELATED"/>
    <property type="match status" value="1"/>
</dbReference>
<dbReference type="RefSeq" id="WP_138210571.1">
    <property type="nucleotide sequence ID" value="NZ_CBCRUQ010000003.1"/>
</dbReference>
<evidence type="ECO:0000313" key="3">
    <source>
        <dbReference type="EMBL" id="VTQ92677.1"/>
    </source>
</evidence>
<organism evidence="3 4">
    <name type="scientific">Hathewaya histolytica</name>
    <name type="common">Clostridium histolyticum</name>
    <dbReference type="NCBI Taxonomy" id="1498"/>
    <lineage>
        <taxon>Bacteria</taxon>
        <taxon>Bacillati</taxon>
        <taxon>Bacillota</taxon>
        <taxon>Clostridia</taxon>
        <taxon>Eubacteriales</taxon>
        <taxon>Clostridiaceae</taxon>
        <taxon>Hathewaya</taxon>
    </lineage>
</organism>
<keyword evidence="4" id="KW-1185">Reference proteome</keyword>
<name>A0A4V6KDZ7_HATHI</name>
<dbReference type="KEGG" id="hhw:NCTC503_01988"/>
<accession>A0A4V6KDZ7</accession>
<evidence type="ECO:0000256" key="1">
    <source>
        <dbReference type="ARBA" id="ARBA00022679"/>
    </source>
</evidence>
<keyword evidence="1 3" id="KW-0808">Transferase</keyword>
<dbReference type="Proteomes" id="UP000308489">
    <property type="component" value="Chromosome 1"/>
</dbReference>
<proteinExistence type="predicted"/>
<dbReference type="Gene3D" id="3.40.50.2000">
    <property type="entry name" value="Glycogen Phosphorylase B"/>
    <property type="match status" value="2"/>
</dbReference>
<dbReference type="GO" id="GO:0016757">
    <property type="term" value="F:glycosyltransferase activity"/>
    <property type="evidence" value="ECO:0007669"/>
    <property type="project" value="InterPro"/>
</dbReference>
<dbReference type="CDD" id="cd03801">
    <property type="entry name" value="GT4_PimA-like"/>
    <property type="match status" value="1"/>
</dbReference>
<dbReference type="InterPro" id="IPR001296">
    <property type="entry name" value="Glyco_trans_1"/>
</dbReference>
<dbReference type="SUPFAM" id="SSF53756">
    <property type="entry name" value="UDP-Glycosyltransferase/glycogen phosphorylase"/>
    <property type="match status" value="1"/>
</dbReference>
<dbReference type="AlphaFoldDB" id="A0A4V6KDZ7"/>
<dbReference type="PANTHER" id="PTHR46401">
    <property type="entry name" value="GLYCOSYLTRANSFERASE WBBK-RELATED"/>
    <property type="match status" value="1"/>
</dbReference>
<sequence length="372" mass="43666">MKYCVLYPNTWNVNLVKEMGMIPYKLHKLYDYDAKIACYKNEEEYSYLEDEVKGLKIDFIKKTTGNYAIDGVLYLLKHSREIETLQIFHITFYSMCYAIVYKLLNKDGKTYLKLDCSHKLIDKLKSLGKFRMWIINYYLNKVDLISVEQKKLYSELKELLPKQKDKIINIPNGVDFSFLEENNIRYDYESKENIILNVARIGAEEKNTPLLLNAFSKIRAIENSGWKLYLVGPIEEDFKEYISTFYENNPKLKDIVIFKGEIRDRRELFTLYKKSKIFTLTSEFESFGISFIEAAALGNAIISTDVGIANEIVLNGGGTIVSNNNEEILKNSFEEYIYKNDIEITCNRSYKYCLYNYNWDKIINNLHNSINK</sequence>
<feature type="domain" description="Glycosyl transferase family 1" evidence="2">
    <location>
        <begin position="189"/>
        <end position="337"/>
    </location>
</feature>
<dbReference type="Pfam" id="PF00534">
    <property type="entry name" value="Glycos_transf_1"/>
    <property type="match status" value="1"/>
</dbReference>